<dbReference type="PROSITE" id="PS00211">
    <property type="entry name" value="ABC_TRANSPORTER_1"/>
    <property type="match status" value="1"/>
</dbReference>
<evidence type="ECO:0000313" key="5">
    <source>
        <dbReference type="EMBL" id="NNG36455.1"/>
    </source>
</evidence>
<dbReference type="Pfam" id="PF00005">
    <property type="entry name" value="ABC_tran"/>
    <property type="match status" value="1"/>
</dbReference>
<dbReference type="PROSITE" id="PS50893">
    <property type="entry name" value="ABC_TRANSPORTER_2"/>
    <property type="match status" value="1"/>
</dbReference>
<dbReference type="InterPro" id="IPR027417">
    <property type="entry name" value="P-loop_NTPase"/>
</dbReference>
<keyword evidence="2 5" id="KW-0067">ATP-binding</keyword>
<feature type="compositionally biased region" description="Low complexity" evidence="3">
    <location>
        <begin position="306"/>
        <end position="326"/>
    </location>
</feature>
<keyword evidence="6" id="KW-1185">Reference proteome</keyword>
<accession>A0A849A7I9</accession>
<evidence type="ECO:0000259" key="4">
    <source>
        <dbReference type="PROSITE" id="PS50893"/>
    </source>
</evidence>
<proteinExistence type="predicted"/>
<dbReference type="InterPro" id="IPR017871">
    <property type="entry name" value="ABC_transporter-like_CS"/>
</dbReference>
<comment type="caution">
    <text evidence="5">The sequence shown here is derived from an EMBL/GenBank/DDBJ whole genome shotgun (WGS) entry which is preliminary data.</text>
</comment>
<feature type="compositionally biased region" description="Low complexity" evidence="3">
    <location>
        <begin position="68"/>
        <end position="97"/>
    </location>
</feature>
<dbReference type="AlphaFoldDB" id="A0A849A7I9"/>
<name>A0A849A7I9_9ACTN</name>
<feature type="domain" description="ABC transporter" evidence="4">
    <location>
        <begin position="9"/>
        <end position="270"/>
    </location>
</feature>
<dbReference type="RefSeq" id="WP_171200138.1">
    <property type="nucleotide sequence ID" value="NZ_JABEND010000006.1"/>
</dbReference>
<keyword evidence="1" id="KW-0547">Nucleotide-binding</keyword>
<sequence length="354" mass="36502">MRAGEPAALRLDGIEVTCEGRQLLRQVGLSVGRGEVVGLLGPNGAGKSTLLRVLYRSLRPGAGSVRLTGDPAATEPATDPATTDPATTDGATADGQRSADLLRLPLRRVAALRAIVPQLPEHPASMTVLETVATGRISMGSRFGGRAGADAEAAAATLRRVGLDWAVDRQVGSLSGGERQKVFIARALCQGAPFLILDEPTNHLDVRSALEVMELLSELDVGVLAALHDLDHAAAYCDRVVVLAYGAVVAQGAPAQVLSDALIRRVFGVRAQLPPHPLTGRLAVQLAPVARDSGPDQPAGDDPAKAPTATVGTATADTATSDTVPSHPATSHPVPSHPATSHPARTATATRMSV</sequence>
<organism evidence="5 6">
    <name type="scientific">Nakamurella aerolata</name>
    <dbReference type="NCBI Taxonomy" id="1656892"/>
    <lineage>
        <taxon>Bacteria</taxon>
        <taxon>Bacillati</taxon>
        <taxon>Actinomycetota</taxon>
        <taxon>Actinomycetes</taxon>
        <taxon>Nakamurellales</taxon>
        <taxon>Nakamurellaceae</taxon>
        <taxon>Nakamurella</taxon>
    </lineage>
</organism>
<evidence type="ECO:0000256" key="1">
    <source>
        <dbReference type="ARBA" id="ARBA00022741"/>
    </source>
</evidence>
<dbReference type="GO" id="GO:0005524">
    <property type="term" value="F:ATP binding"/>
    <property type="evidence" value="ECO:0007669"/>
    <property type="project" value="UniProtKB-KW"/>
</dbReference>
<dbReference type="CDD" id="cd03214">
    <property type="entry name" value="ABC_Iron-Siderophores_B12_Hemin"/>
    <property type="match status" value="1"/>
</dbReference>
<gene>
    <name evidence="5" type="ORF">HKD39_12185</name>
</gene>
<dbReference type="PANTHER" id="PTHR42794:SF2">
    <property type="entry name" value="ABC TRANSPORTER ATP-BINDING PROTEIN"/>
    <property type="match status" value="1"/>
</dbReference>
<feature type="region of interest" description="Disordered" evidence="3">
    <location>
        <begin position="290"/>
        <end position="354"/>
    </location>
</feature>
<dbReference type="EMBL" id="JABEND010000006">
    <property type="protein sequence ID" value="NNG36455.1"/>
    <property type="molecule type" value="Genomic_DNA"/>
</dbReference>
<dbReference type="InterPro" id="IPR003439">
    <property type="entry name" value="ABC_transporter-like_ATP-bd"/>
</dbReference>
<dbReference type="Proteomes" id="UP000562984">
    <property type="component" value="Unassembled WGS sequence"/>
</dbReference>
<protein>
    <submittedName>
        <fullName evidence="5">ABC transporter ATP-binding protein</fullName>
    </submittedName>
</protein>
<dbReference type="GO" id="GO:0016887">
    <property type="term" value="F:ATP hydrolysis activity"/>
    <property type="evidence" value="ECO:0007669"/>
    <property type="project" value="InterPro"/>
</dbReference>
<dbReference type="InterPro" id="IPR003593">
    <property type="entry name" value="AAA+_ATPase"/>
</dbReference>
<dbReference type="PANTHER" id="PTHR42794">
    <property type="entry name" value="HEMIN IMPORT ATP-BINDING PROTEIN HMUV"/>
    <property type="match status" value="1"/>
</dbReference>
<evidence type="ECO:0000256" key="3">
    <source>
        <dbReference type="SAM" id="MobiDB-lite"/>
    </source>
</evidence>
<evidence type="ECO:0000256" key="2">
    <source>
        <dbReference type="ARBA" id="ARBA00022840"/>
    </source>
</evidence>
<dbReference type="SMART" id="SM00382">
    <property type="entry name" value="AAA"/>
    <property type="match status" value="1"/>
</dbReference>
<dbReference type="SUPFAM" id="SSF52540">
    <property type="entry name" value="P-loop containing nucleoside triphosphate hydrolases"/>
    <property type="match status" value="1"/>
</dbReference>
<evidence type="ECO:0000313" key="6">
    <source>
        <dbReference type="Proteomes" id="UP000562984"/>
    </source>
</evidence>
<dbReference type="Gene3D" id="3.40.50.300">
    <property type="entry name" value="P-loop containing nucleotide triphosphate hydrolases"/>
    <property type="match status" value="1"/>
</dbReference>
<feature type="region of interest" description="Disordered" evidence="3">
    <location>
        <begin position="64"/>
        <end position="97"/>
    </location>
</feature>
<reference evidence="5 6" key="1">
    <citation type="submission" date="2020-05" db="EMBL/GenBank/DDBJ databases">
        <title>Nakamurella sp. DB0629 isolated from air conditioner.</title>
        <authorList>
            <person name="Kim D.H."/>
            <person name="Kim D.-U."/>
        </authorList>
    </citation>
    <scope>NUCLEOTIDE SEQUENCE [LARGE SCALE GENOMIC DNA]</scope>
    <source>
        <strain evidence="5 6">DB0629</strain>
    </source>
</reference>